<keyword evidence="4" id="KW-1185">Reference proteome</keyword>
<dbReference type="RefSeq" id="XP_003033763.1">
    <property type="nucleotide sequence ID" value="XM_003033717.1"/>
</dbReference>
<dbReference type="GeneID" id="9585385"/>
<organism evidence="4">
    <name type="scientific">Schizophyllum commune (strain H4-8 / FGSC 9210)</name>
    <name type="common">Split gill fungus</name>
    <dbReference type="NCBI Taxonomy" id="578458"/>
    <lineage>
        <taxon>Eukaryota</taxon>
        <taxon>Fungi</taxon>
        <taxon>Dikarya</taxon>
        <taxon>Basidiomycota</taxon>
        <taxon>Agaricomycotina</taxon>
        <taxon>Agaricomycetes</taxon>
        <taxon>Agaricomycetidae</taxon>
        <taxon>Agaricales</taxon>
        <taxon>Schizophyllaceae</taxon>
        <taxon>Schizophyllum</taxon>
    </lineage>
</organism>
<reference evidence="3 4" key="1">
    <citation type="journal article" date="2010" name="Nat. Biotechnol.">
        <title>Genome sequence of the model mushroom Schizophyllum commune.</title>
        <authorList>
            <person name="Ohm R.A."/>
            <person name="de Jong J.F."/>
            <person name="Lugones L.G."/>
            <person name="Aerts A."/>
            <person name="Kothe E."/>
            <person name="Stajich J.E."/>
            <person name="de Vries R.P."/>
            <person name="Record E."/>
            <person name="Levasseur A."/>
            <person name="Baker S.E."/>
            <person name="Bartholomew K.A."/>
            <person name="Coutinho P.M."/>
            <person name="Erdmann S."/>
            <person name="Fowler T.J."/>
            <person name="Gathman A.C."/>
            <person name="Lombard V."/>
            <person name="Henrissat B."/>
            <person name="Knabe N."/>
            <person name="Kuees U."/>
            <person name="Lilly W.W."/>
            <person name="Lindquist E."/>
            <person name="Lucas S."/>
            <person name="Magnuson J.K."/>
            <person name="Piumi F."/>
            <person name="Raudaskoski M."/>
            <person name="Salamov A."/>
            <person name="Schmutz J."/>
            <person name="Schwarze F.W.M.R."/>
            <person name="vanKuyk P.A."/>
            <person name="Horton J.S."/>
            <person name="Grigoriev I.V."/>
            <person name="Woesten H.A.B."/>
        </authorList>
    </citation>
    <scope>NUCLEOTIDE SEQUENCE [LARGE SCALE GENOMIC DNA]</scope>
    <source>
        <strain evidence="4">H4-8 / FGSC 9210</strain>
    </source>
</reference>
<dbReference type="Gene3D" id="1.20.120.20">
    <property type="entry name" value="Apolipoprotein"/>
    <property type="match status" value="1"/>
</dbReference>
<evidence type="ECO:0000313" key="3">
    <source>
        <dbReference type="EMBL" id="EFI98860.1"/>
    </source>
</evidence>
<dbReference type="InParanoid" id="D8PZG6"/>
<evidence type="ECO:0000256" key="2">
    <source>
        <dbReference type="SAM" id="MobiDB-lite"/>
    </source>
</evidence>
<accession>D8PZG6</accession>
<feature type="coiled-coil region" evidence="1">
    <location>
        <begin position="178"/>
        <end position="205"/>
    </location>
</feature>
<dbReference type="VEuPathDB" id="FungiDB:SCHCODRAFT_02614621"/>
<feature type="region of interest" description="Disordered" evidence="2">
    <location>
        <begin position="1"/>
        <end position="26"/>
    </location>
</feature>
<dbReference type="KEGG" id="scm:SCHCO_02614621"/>
<keyword evidence="1" id="KW-0175">Coiled coil</keyword>
<feature type="coiled-coil region" evidence="1">
    <location>
        <begin position="99"/>
        <end position="152"/>
    </location>
</feature>
<evidence type="ECO:0000256" key="1">
    <source>
        <dbReference type="SAM" id="Coils"/>
    </source>
</evidence>
<dbReference type="SUPFAM" id="SSF57997">
    <property type="entry name" value="Tropomyosin"/>
    <property type="match status" value="1"/>
</dbReference>
<name>D8PZG6_SCHCM</name>
<evidence type="ECO:0000313" key="4">
    <source>
        <dbReference type="Proteomes" id="UP000007431"/>
    </source>
</evidence>
<sequence length="209" mass="22491">MSTLPAGGQAALASEASTHADNGPVEQSIPIANVDTTSNQQVLEMLRAALAGIAQLQTTVTQIERKVGSLEGDVRGLHQAVSHLESSLLLSRDDYRGATDEVLEAVEQAKDEVLDALNEAKDDILEGVEERKDEVVESIEEHKDEIIEAVNDVSSGLEEVENYASETNNKVGDIDDNVAGTQSSIDDLQSSIESLQSKLDVLLLRTRLN</sequence>
<dbReference type="HOGENOM" id="CLU_1316076_0_0_1"/>
<dbReference type="OrthoDB" id="8962384at2759"/>
<proteinExistence type="predicted"/>
<dbReference type="AlphaFoldDB" id="D8PZG6"/>
<gene>
    <name evidence="3" type="ORF">SCHCODRAFT_106732</name>
</gene>
<protein>
    <submittedName>
        <fullName evidence="3">Uncharacterized protein</fullName>
    </submittedName>
</protein>
<dbReference type="EMBL" id="GL377304">
    <property type="protein sequence ID" value="EFI98860.1"/>
    <property type="molecule type" value="Genomic_DNA"/>
</dbReference>
<feature type="non-terminal residue" evidence="3">
    <location>
        <position position="209"/>
    </location>
</feature>
<dbReference type="Proteomes" id="UP000007431">
    <property type="component" value="Unassembled WGS sequence"/>
</dbReference>